<dbReference type="PRINTS" id="PR00413">
    <property type="entry name" value="HADHALOGNASE"/>
</dbReference>
<keyword evidence="2" id="KW-1185">Reference proteome</keyword>
<proteinExistence type="predicted"/>
<accession>A0ABQ2K4I2</accession>
<organism evidence="1 2">
    <name type="scientific">Nocardia rhizosphaerihabitans</name>
    <dbReference type="NCBI Taxonomy" id="1691570"/>
    <lineage>
        <taxon>Bacteria</taxon>
        <taxon>Bacillati</taxon>
        <taxon>Actinomycetota</taxon>
        <taxon>Actinomycetes</taxon>
        <taxon>Mycobacteriales</taxon>
        <taxon>Nocardiaceae</taxon>
        <taxon>Nocardia</taxon>
    </lineage>
</organism>
<dbReference type="InterPro" id="IPR023214">
    <property type="entry name" value="HAD_sf"/>
</dbReference>
<reference evidence="2" key="1">
    <citation type="journal article" date="2019" name="Int. J. Syst. Evol. Microbiol.">
        <title>The Global Catalogue of Microorganisms (GCM) 10K type strain sequencing project: providing services to taxonomists for standard genome sequencing and annotation.</title>
        <authorList>
            <consortium name="The Broad Institute Genomics Platform"/>
            <consortium name="The Broad Institute Genome Sequencing Center for Infectious Disease"/>
            <person name="Wu L."/>
            <person name="Ma J."/>
        </authorList>
    </citation>
    <scope>NUCLEOTIDE SEQUENCE [LARGE SCALE GENOMIC DNA]</scope>
    <source>
        <strain evidence="2">CGMCC 4.7329</strain>
    </source>
</reference>
<dbReference type="Gene3D" id="3.40.50.1000">
    <property type="entry name" value="HAD superfamily/HAD-like"/>
    <property type="match status" value="1"/>
</dbReference>
<sequence length="168" mass="18633">MTATFGTEDMMLPLDTPLVTEDEWLDLVRTALAEQGIHTAIPSLAETWFADRPANTTWVDALLRYRTEGAFVGMLSNMPPAWEPYWRKMVVADELFDAVVNSAQVGCRKPDREIFDLAAERAGIAPDRCILVDDLPQNCAGARAAGWRAVLFVDAEQAIADLERAVDH</sequence>
<dbReference type="PANTHER" id="PTHR43611">
    <property type="entry name" value="ALPHA-D-GLUCOSE 1-PHOSPHATE PHOSPHATASE"/>
    <property type="match status" value="1"/>
</dbReference>
<evidence type="ECO:0000313" key="2">
    <source>
        <dbReference type="Proteomes" id="UP000658127"/>
    </source>
</evidence>
<gene>
    <name evidence="1" type="ORF">GCM10011610_05730</name>
</gene>
<dbReference type="Proteomes" id="UP000658127">
    <property type="component" value="Unassembled WGS sequence"/>
</dbReference>
<dbReference type="SUPFAM" id="SSF56784">
    <property type="entry name" value="HAD-like"/>
    <property type="match status" value="1"/>
</dbReference>
<dbReference type="InterPro" id="IPR006439">
    <property type="entry name" value="HAD-SF_hydro_IA"/>
</dbReference>
<dbReference type="Pfam" id="PF00702">
    <property type="entry name" value="Hydrolase"/>
    <property type="match status" value="1"/>
</dbReference>
<dbReference type="PANTHER" id="PTHR43611:SF3">
    <property type="entry name" value="FLAVIN MONONUCLEOTIDE HYDROLASE 1, CHLOROPLATIC"/>
    <property type="match status" value="1"/>
</dbReference>
<evidence type="ECO:0008006" key="3">
    <source>
        <dbReference type="Google" id="ProtNLM"/>
    </source>
</evidence>
<protein>
    <recommendedName>
        <fullName evidence="3">Hydrolase of the HAD superfamily</fullName>
    </recommendedName>
</protein>
<dbReference type="NCBIfam" id="TIGR01509">
    <property type="entry name" value="HAD-SF-IA-v3"/>
    <property type="match status" value="1"/>
</dbReference>
<comment type="caution">
    <text evidence="1">The sequence shown here is derived from an EMBL/GenBank/DDBJ whole genome shotgun (WGS) entry which is preliminary data.</text>
</comment>
<dbReference type="EMBL" id="BMNE01000001">
    <property type="protein sequence ID" value="GGN68508.1"/>
    <property type="molecule type" value="Genomic_DNA"/>
</dbReference>
<name>A0ABQ2K4I2_9NOCA</name>
<dbReference type="InterPro" id="IPR036412">
    <property type="entry name" value="HAD-like_sf"/>
</dbReference>
<evidence type="ECO:0000313" key="1">
    <source>
        <dbReference type="EMBL" id="GGN68508.1"/>
    </source>
</evidence>